<protein>
    <submittedName>
        <fullName evidence="1">Uncharacterized protein</fullName>
    </submittedName>
</protein>
<dbReference type="Proteomes" id="UP000237000">
    <property type="component" value="Unassembled WGS sequence"/>
</dbReference>
<dbReference type="InParanoid" id="A0A2P5E9N5"/>
<proteinExistence type="predicted"/>
<evidence type="ECO:0000313" key="2">
    <source>
        <dbReference type="Proteomes" id="UP000237000"/>
    </source>
</evidence>
<sequence length="154" mass="17040">MNIHPSEGNFVLQHVPNGYHVRRLGPFHEVHTLTSVRTPCAYQNPPIISIHVSRTAEPNLPLSSIPREIHTDQPLAIPIRFSKLREKEEHPNFQFYPRSFPYIPTVPLLRHGSSHHLVFGGGGDSKAHPLQRLPPPDLGTVPAVASGIAAGQEV</sequence>
<keyword evidence="2" id="KW-1185">Reference proteome</keyword>
<organism evidence="1 2">
    <name type="scientific">Trema orientale</name>
    <name type="common">Charcoal tree</name>
    <name type="synonym">Celtis orientalis</name>
    <dbReference type="NCBI Taxonomy" id="63057"/>
    <lineage>
        <taxon>Eukaryota</taxon>
        <taxon>Viridiplantae</taxon>
        <taxon>Streptophyta</taxon>
        <taxon>Embryophyta</taxon>
        <taxon>Tracheophyta</taxon>
        <taxon>Spermatophyta</taxon>
        <taxon>Magnoliopsida</taxon>
        <taxon>eudicotyledons</taxon>
        <taxon>Gunneridae</taxon>
        <taxon>Pentapetalae</taxon>
        <taxon>rosids</taxon>
        <taxon>fabids</taxon>
        <taxon>Rosales</taxon>
        <taxon>Cannabaceae</taxon>
        <taxon>Trema</taxon>
    </lineage>
</organism>
<reference evidence="2" key="1">
    <citation type="submission" date="2016-06" db="EMBL/GenBank/DDBJ databases">
        <title>Parallel loss of symbiosis genes in relatives of nitrogen-fixing non-legume Parasponia.</title>
        <authorList>
            <person name="Van Velzen R."/>
            <person name="Holmer R."/>
            <person name="Bu F."/>
            <person name="Rutten L."/>
            <person name="Van Zeijl A."/>
            <person name="Liu W."/>
            <person name="Santuari L."/>
            <person name="Cao Q."/>
            <person name="Sharma T."/>
            <person name="Shen D."/>
            <person name="Roswanjaya Y."/>
            <person name="Wardhani T."/>
            <person name="Kalhor M.S."/>
            <person name="Jansen J."/>
            <person name="Van den Hoogen J."/>
            <person name="Gungor B."/>
            <person name="Hartog M."/>
            <person name="Hontelez J."/>
            <person name="Verver J."/>
            <person name="Yang W.-C."/>
            <person name="Schijlen E."/>
            <person name="Repin R."/>
            <person name="Schilthuizen M."/>
            <person name="Schranz E."/>
            <person name="Heidstra R."/>
            <person name="Miyata K."/>
            <person name="Fedorova E."/>
            <person name="Kohlen W."/>
            <person name="Bisseling T."/>
            <person name="Smit S."/>
            <person name="Geurts R."/>
        </authorList>
    </citation>
    <scope>NUCLEOTIDE SEQUENCE [LARGE SCALE GENOMIC DNA]</scope>
    <source>
        <strain evidence="2">cv. RG33-2</strain>
    </source>
</reference>
<comment type="caution">
    <text evidence="1">The sequence shown here is derived from an EMBL/GenBank/DDBJ whole genome shotgun (WGS) entry which is preliminary data.</text>
</comment>
<dbReference type="AlphaFoldDB" id="A0A2P5E9N5"/>
<gene>
    <name evidence="1" type="ORF">TorRG33x02_220050</name>
</gene>
<dbReference type="EMBL" id="JXTC01000199">
    <property type="protein sequence ID" value="PON82224.1"/>
    <property type="molecule type" value="Genomic_DNA"/>
</dbReference>
<name>A0A2P5E9N5_TREOI</name>
<evidence type="ECO:0000313" key="1">
    <source>
        <dbReference type="EMBL" id="PON82224.1"/>
    </source>
</evidence>
<accession>A0A2P5E9N5</accession>